<feature type="region of interest" description="Disordered" evidence="1">
    <location>
        <begin position="45"/>
        <end position="76"/>
    </location>
</feature>
<dbReference type="Proteomes" id="UP000799441">
    <property type="component" value="Unassembled WGS sequence"/>
</dbReference>
<keyword evidence="2" id="KW-0732">Signal</keyword>
<evidence type="ECO:0000256" key="2">
    <source>
        <dbReference type="SAM" id="SignalP"/>
    </source>
</evidence>
<keyword evidence="4" id="KW-1185">Reference proteome</keyword>
<evidence type="ECO:0000256" key="1">
    <source>
        <dbReference type="SAM" id="MobiDB-lite"/>
    </source>
</evidence>
<evidence type="ECO:0008006" key="5">
    <source>
        <dbReference type="Google" id="ProtNLM"/>
    </source>
</evidence>
<organism evidence="3 4">
    <name type="scientific">Polychaeton citri CBS 116435</name>
    <dbReference type="NCBI Taxonomy" id="1314669"/>
    <lineage>
        <taxon>Eukaryota</taxon>
        <taxon>Fungi</taxon>
        <taxon>Dikarya</taxon>
        <taxon>Ascomycota</taxon>
        <taxon>Pezizomycotina</taxon>
        <taxon>Dothideomycetes</taxon>
        <taxon>Dothideomycetidae</taxon>
        <taxon>Capnodiales</taxon>
        <taxon>Capnodiaceae</taxon>
        <taxon>Polychaeton</taxon>
    </lineage>
</organism>
<protein>
    <recommendedName>
        <fullName evidence="5">Secreted protein</fullName>
    </recommendedName>
</protein>
<feature type="signal peptide" evidence="2">
    <location>
        <begin position="1"/>
        <end position="26"/>
    </location>
</feature>
<dbReference type="AlphaFoldDB" id="A0A9P4Q4A9"/>
<name>A0A9P4Q4A9_9PEZI</name>
<sequence>MQVAGRGGWVLCLGLAVSLTCQPAVCTVIQTGGPPLRCADGTRAVDRRGGKFPPPQKVSTRDGIGPGAWEEVESGDASKGHILPTATTSFHKCHVQVVLKSSRAEHRFVDLPTKSRITL</sequence>
<evidence type="ECO:0000313" key="4">
    <source>
        <dbReference type="Proteomes" id="UP000799441"/>
    </source>
</evidence>
<feature type="chain" id="PRO_5040431339" description="Secreted protein" evidence="2">
    <location>
        <begin position="27"/>
        <end position="119"/>
    </location>
</feature>
<comment type="caution">
    <text evidence="3">The sequence shown here is derived from an EMBL/GenBank/DDBJ whole genome shotgun (WGS) entry which is preliminary data.</text>
</comment>
<dbReference type="EMBL" id="MU003800">
    <property type="protein sequence ID" value="KAF2720332.1"/>
    <property type="molecule type" value="Genomic_DNA"/>
</dbReference>
<evidence type="ECO:0000313" key="3">
    <source>
        <dbReference type="EMBL" id="KAF2720332.1"/>
    </source>
</evidence>
<accession>A0A9P4Q4A9</accession>
<gene>
    <name evidence="3" type="ORF">K431DRAFT_295191</name>
</gene>
<proteinExistence type="predicted"/>
<reference evidence="3" key="1">
    <citation type="journal article" date="2020" name="Stud. Mycol.">
        <title>101 Dothideomycetes genomes: a test case for predicting lifestyles and emergence of pathogens.</title>
        <authorList>
            <person name="Haridas S."/>
            <person name="Albert R."/>
            <person name="Binder M."/>
            <person name="Bloem J."/>
            <person name="Labutti K."/>
            <person name="Salamov A."/>
            <person name="Andreopoulos B."/>
            <person name="Baker S."/>
            <person name="Barry K."/>
            <person name="Bills G."/>
            <person name="Bluhm B."/>
            <person name="Cannon C."/>
            <person name="Castanera R."/>
            <person name="Culley D."/>
            <person name="Daum C."/>
            <person name="Ezra D."/>
            <person name="Gonzalez J."/>
            <person name="Henrissat B."/>
            <person name="Kuo A."/>
            <person name="Liang C."/>
            <person name="Lipzen A."/>
            <person name="Lutzoni F."/>
            <person name="Magnuson J."/>
            <person name="Mondo S."/>
            <person name="Nolan M."/>
            <person name="Ohm R."/>
            <person name="Pangilinan J."/>
            <person name="Park H.-J."/>
            <person name="Ramirez L."/>
            <person name="Alfaro M."/>
            <person name="Sun H."/>
            <person name="Tritt A."/>
            <person name="Yoshinaga Y."/>
            <person name="Zwiers L.-H."/>
            <person name="Turgeon B."/>
            <person name="Goodwin S."/>
            <person name="Spatafora J."/>
            <person name="Crous P."/>
            <person name="Grigoriev I."/>
        </authorList>
    </citation>
    <scope>NUCLEOTIDE SEQUENCE</scope>
    <source>
        <strain evidence="3">CBS 116435</strain>
    </source>
</reference>